<dbReference type="SMART" id="SM00357">
    <property type="entry name" value="CSP"/>
    <property type="match status" value="1"/>
</dbReference>
<protein>
    <submittedName>
        <fullName evidence="4">Unannotated protein</fullName>
    </submittedName>
</protein>
<reference evidence="4" key="1">
    <citation type="submission" date="2020-05" db="EMBL/GenBank/DDBJ databases">
        <authorList>
            <person name="Chiriac C."/>
            <person name="Salcher M."/>
            <person name="Ghai R."/>
            <person name="Kavagutti S V."/>
        </authorList>
    </citation>
    <scope>NUCLEOTIDE SEQUENCE</scope>
</reference>
<dbReference type="SUPFAM" id="SSF50249">
    <property type="entry name" value="Nucleic acid-binding proteins"/>
    <property type="match status" value="1"/>
</dbReference>
<comment type="subcellular location">
    <subcellularLocation>
        <location evidence="1">Cytoplasm</location>
    </subcellularLocation>
</comment>
<dbReference type="PRINTS" id="PR00050">
    <property type="entry name" value="COLDSHOCK"/>
</dbReference>
<evidence type="ECO:0000259" key="3">
    <source>
        <dbReference type="PROSITE" id="PS51857"/>
    </source>
</evidence>
<proteinExistence type="predicted"/>
<dbReference type="AlphaFoldDB" id="A0A6J7UWQ8"/>
<dbReference type="PANTHER" id="PTHR11544">
    <property type="entry name" value="COLD SHOCK DOMAIN CONTAINING PROTEINS"/>
    <property type="match status" value="1"/>
</dbReference>
<dbReference type="InterPro" id="IPR002059">
    <property type="entry name" value="CSP_DNA-bd"/>
</dbReference>
<accession>A0A6J7UWQ8</accession>
<dbReference type="Gene3D" id="6.20.370.130">
    <property type="match status" value="1"/>
</dbReference>
<name>A0A6J7UWQ8_9ZZZZ</name>
<dbReference type="PROSITE" id="PS51857">
    <property type="entry name" value="CSD_2"/>
    <property type="match status" value="1"/>
</dbReference>
<dbReference type="InterPro" id="IPR011129">
    <property type="entry name" value="CSD"/>
</dbReference>
<sequence length="84" mass="9013">MIEEFSFTPHIEGKVKNMATGTVKWFNSEKGFGFIAVDGGGQDVFVHYSAIQGNGYKSLEEGQSVSFEVVQGPKGPQADAVNAN</sequence>
<evidence type="ECO:0000256" key="1">
    <source>
        <dbReference type="ARBA" id="ARBA00004496"/>
    </source>
</evidence>
<evidence type="ECO:0000313" key="4">
    <source>
        <dbReference type="EMBL" id="CAB5070575.1"/>
    </source>
</evidence>
<gene>
    <name evidence="4" type="ORF">UFOPK4372_00290</name>
</gene>
<feature type="domain" description="CSD" evidence="3">
    <location>
        <begin position="18"/>
        <end position="83"/>
    </location>
</feature>
<dbReference type="GO" id="GO:0005737">
    <property type="term" value="C:cytoplasm"/>
    <property type="evidence" value="ECO:0007669"/>
    <property type="project" value="UniProtKB-SubCell"/>
</dbReference>
<dbReference type="InterPro" id="IPR012340">
    <property type="entry name" value="NA-bd_OB-fold"/>
</dbReference>
<evidence type="ECO:0000256" key="2">
    <source>
        <dbReference type="ARBA" id="ARBA00022490"/>
    </source>
</evidence>
<dbReference type="InterPro" id="IPR050181">
    <property type="entry name" value="Cold_shock_domain"/>
</dbReference>
<dbReference type="InterPro" id="IPR019844">
    <property type="entry name" value="CSD_CS"/>
</dbReference>
<dbReference type="Pfam" id="PF00313">
    <property type="entry name" value="CSD"/>
    <property type="match status" value="1"/>
</dbReference>
<dbReference type="Gene3D" id="2.40.50.140">
    <property type="entry name" value="Nucleic acid-binding proteins"/>
    <property type="match status" value="1"/>
</dbReference>
<keyword evidence="2" id="KW-0963">Cytoplasm</keyword>
<organism evidence="4">
    <name type="scientific">freshwater metagenome</name>
    <dbReference type="NCBI Taxonomy" id="449393"/>
    <lineage>
        <taxon>unclassified sequences</taxon>
        <taxon>metagenomes</taxon>
        <taxon>ecological metagenomes</taxon>
    </lineage>
</organism>
<dbReference type="GO" id="GO:0003676">
    <property type="term" value="F:nucleic acid binding"/>
    <property type="evidence" value="ECO:0007669"/>
    <property type="project" value="InterPro"/>
</dbReference>
<dbReference type="PROSITE" id="PS00352">
    <property type="entry name" value="CSD_1"/>
    <property type="match status" value="1"/>
</dbReference>
<dbReference type="EMBL" id="CAFBQZ010000011">
    <property type="protein sequence ID" value="CAB5070575.1"/>
    <property type="molecule type" value="Genomic_DNA"/>
</dbReference>
<dbReference type="FunFam" id="2.40.50.140:FF:000006">
    <property type="entry name" value="Cold shock protein CspC"/>
    <property type="match status" value="1"/>
</dbReference>
<dbReference type="CDD" id="cd04458">
    <property type="entry name" value="CSP_CDS"/>
    <property type="match status" value="1"/>
</dbReference>